<feature type="transmembrane region" description="Helical" evidence="1">
    <location>
        <begin position="41"/>
        <end position="65"/>
    </location>
</feature>
<accession>A0A1G1ZLA0</accession>
<keyword evidence="1" id="KW-0812">Transmembrane</keyword>
<dbReference type="Pfam" id="PF13519">
    <property type="entry name" value="VWA_2"/>
    <property type="match status" value="1"/>
</dbReference>
<dbReference type="Proteomes" id="UP000178517">
    <property type="component" value="Unassembled WGS sequence"/>
</dbReference>
<sequence>MIFRNPIFLILLLALLIPLLKRKSCLTSSLPSFSILPSSRFSAIINTCLIFAKICALGLIILCLASPIIILPEREHTILVHDVACVFDLSGSMNETLKEERKIITARKTLNAIIEHLKDTRLSLVVFGDRATLISPPTRNNAIISSLIDIQSADMGGTNIEYGLLKALSLFEERDEKSHTRSILVISDGEADIPHLEYITQSFIKLGVNMYWINIDDSPLPYAKNSVRTLINMLPKEQSLLIEICNSSFIAKDLGEKINRKPKATITYHEKQRPQEISIWCLYGGIGAISLLLITRCMEFVTFLLIR</sequence>
<dbReference type="InterPro" id="IPR002035">
    <property type="entry name" value="VWF_A"/>
</dbReference>
<keyword evidence="1" id="KW-0472">Membrane</keyword>
<keyword evidence="1" id="KW-1133">Transmembrane helix</keyword>
<dbReference type="CDD" id="cd00198">
    <property type="entry name" value="vWFA"/>
    <property type="match status" value="1"/>
</dbReference>
<dbReference type="SMART" id="SM00327">
    <property type="entry name" value="VWA"/>
    <property type="match status" value="1"/>
</dbReference>
<gene>
    <name evidence="3" type="ORF">A3A04_00295</name>
</gene>
<reference evidence="3 4" key="1">
    <citation type="journal article" date="2016" name="Nat. Commun.">
        <title>Thousands of microbial genomes shed light on interconnected biogeochemical processes in an aquifer system.</title>
        <authorList>
            <person name="Anantharaman K."/>
            <person name="Brown C.T."/>
            <person name="Hug L.A."/>
            <person name="Sharon I."/>
            <person name="Castelle C.J."/>
            <person name="Probst A.J."/>
            <person name="Thomas B.C."/>
            <person name="Singh A."/>
            <person name="Wilkins M.J."/>
            <person name="Karaoz U."/>
            <person name="Brodie E.L."/>
            <person name="Williams K.H."/>
            <person name="Hubbard S.S."/>
            <person name="Banfield J.F."/>
        </authorList>
    </citation>
    <scope>NUCLEOTIDE SEQUENCE [LARGE SCALE GENOMIC DNA]</scope>
</reference>
<comment type="caution">
    <text evidence="3">The sequence shown here is derived from an EMBL/GenBank/DDBJ whole genome shotgun (WGS) entry which is preliminary data.</text>
</comment>
<dbReference type="STRING" id="1798406.A3A04_00295"/>
<protein>
    <recommendedName>
        <fullName evidence="2">VWFA domain-containing protein</fullName>
    </recommendedName>
</protein>
<evidence type="ECO:0000259" key="2">
    <source>
        <dbReference type="PROSITE" id="PS50234"/>
    </source>
</evidence>
<evidence type="ECO:0000313" key="4">
    <source>
        <dbReference type="Proteomes" id="UP000178517"/>
    </source>
</evidence>
<evidence type="ECO:0000313" key="3">
    <source>
        <dbReference type="EMBL" id="OGY65311.1"/>
    </source>
</evidence>
<dbReference type="PROSITE" id="PS50234">
    <property type="entry name" value="VWFA"/>
    <property type="match status" value="1"/>
</dbReference>
<dbReference type="AlphaFoldDB" id="A0A1G1ZLA0"/>
<evidence type="ECO:0000256" key="1">
    <source>
        <dbReference type="SAM" id="Phobius"/>
    </source>
</evidence>
<proteinExistence type="predicted"/>
<dbReference type="Gene3D" id="3.40.50.410">
    <property type="entry name" value="von Willebrand factor, type A domain"/>
    <property type="match status" value="1"/>
</dbReference>
<name>A0A1G1ZLA0_9BACT</name>
<dbReference type="InterPro" id="IPR036465">
    <property type="entry name" value="vWFA_dom_sf"/>
</dbReference>
<dbReference type="EMBL" id="MHJI01000018">
    <property type="protein sequence ID" value="OGY65311.1"/>
    <property type="molecule type" value="Genomic_DNA"/>
</dbReference>
<organism evidence="3 4">
    <name type="scientific">Candidatus Harrisonbacteria bacterium RIFCSPLOWO2_01_FULL_40_28</name>
    <dbReference type="NCBI Taxonomy" id="1798406"/>
    <lineage>
        <taxon>Bacteria</taxon>
        <taxon>Candidatus Harrisoniibacteriota</taxon>
    </lineage>
</organism>
<feature type="domain" description="VWFA" evidence="2">
    <location>
        <begin position="82"/>
        <end position="266"/>
    </location>
</feature>
<dbReference type="SUPFAM" id="SSF53300">
    <property type="entry name" value="vWA-like"/>
    <property type="match status" value="1"/>
</dbReference>